<dbReference type="EMBL" id="HBUF01130123">
    <property type="protein sequence ID" value="CAG6643988.1"/>
    <property type="molecule type" value="Transcribed_RNA"/>
</dbReference>
<name>A0A8D8R3Z4_9HEMI</name>
<dbReference type="PANTHER" id="PTHR31040">
    <property type="entry name" value="NURIM"/>
    <property type="match status" value="1"/>
</dbReference>
<dbReference type="EMBL" id="HBUF01217467">
    <property type="protein sequence ID" value="CAG6667802.1"/>
    <property type="molecule type" value="Transcribed_RNA"/>
</dbReference>
<keyword evidence="4 8" id="KW-1133">Transmembrane helix</keyword>
<dbReference type="InterPro" id="IPR033580">
    <property type="entry name" value="Nurim-like"/>
</dbReference>
<sequence>MSEFKTSQFQILSLVLLFSNVYIFKTLILFNNFLSQPLIIGSSNGTGQLGSNVSVKFSDWFHPLVMNFCLLELFYIQHSVVKNPIAKVLQHWGIEYLERSVFNLLSATVLQILMYFWHPVTFWALWNLNIEPYSLSDWALYFLRSLTWLALLSECVVLDISDLLGWKQVVYHFHNLPPPSTYRSRDLNQMFANMRHPGLLELWLLLWATPTLSLDRLVCSVSLSVYVLLGFSGQCAAYVRRERTRKLNEVRDKVNLYGHCSAQALPKQKLVHSGDHCLAHALPKKELANSCDHCSGCESYTKKYKHVDPWPYDSTMPYNKSGKFDYSDHLSDSLYPYNSKKVRFSPLVDICGE</sequence>
<protein>
    <recommendedName>
        <fullName evidence="7">Nuclear envelope membrane protein</fullName>
    </recommendedName>
    <alternativeName>
        <fullName evidence="6">Nuclear rim protein</fullName>
    </alternativeName>
</protein>
<feature type="transmembrane region" description="Helical" evidence="8">
    <location>
        <begin position="12"/>
        <end position="34"/>
    </location>
</feature>
<proteinExistence type="inferred from homology"/>
<reference evidence="9" key="1">
    <citation type="submission" date="2021-05" db="EMBL/GenBank/DDBJ databases">
        <authorList>
            <person name="Alioto T."/>
            <person name="Alioto T."/>
            <person name="Gomez Garrido J."/>
        </authorList>
    </citation>
    <scope>NUCLEOTIDE SEQUENCE</scope>
</reference>
<keyword evidence="5 8" id="KW-0472">Membrane</keyword>
<evidence type="ECO:0000256" key="1">
    <source>
        <dbReference type="ARBA" id="ARBA00004473"/>
    </source>
</evidence>
<evidence type="ECO:0000256" key="4">
    <source>
        <dbReference type="ARBA" id="ARBA00022989"/>
    </source>
</evidence>
<evidence type="ECO:0000256" key="8">
    <source>
        <dbReference type="SAM" id="Phobius"/>
    </source>
</evidence>
<evidence type="ECO:0000256" key="5">
    <source>
        <dbReference type="ARBA" id="ARBA00023136"/>
    </source>
</evidence>
<evidence type="ECO:0000256" key="2">
    <source>
        <dbReference type="ARBA" id="ARBA00010631"/>
    </source>
</evidence>
<dbReference type="EMBL" id="HBUF01545384">
    <property type="protein sequence ID" value="CAG6756727.1"/>
    <property type="molecule type" value="Transcribed_RNA"/>
</dbReference>
<evidence type="ECO:0000313" key="9">
    <source>
        <dbReference type="EMBL" id="CAG6643988.1"/>
    </source>
</evidence>
<dbReference type="EMBL" id="HBUF01130124">
    <property type="protein sequence ID" value="CAG6643989.1"/>
    <property type="molecule type" value="Transcribed_RNA"/>
</dbReference>
<dbReference type="PANTHER" id="PTHR31040:SF1">
    <property type="entry name" value="NURIM"/>
    <property type="match status" value="1"/>
</dbReference>
<accession>A0A8D8R3Z4</accession>
<comment type="subcellular location">
    <subcellularLocation>
        <location evidence="1">Nucleus inner membrane</location>
        <topology evidence="1">Multi-pass membrane protein</topology>
    </subcellularLocation>
</comment>
<dbReference type="AlphaFoldDB" id="A0A8D8R3Z4"/>
<evidence type="ECO:0000256" key="3">
    <source>
        <dbReference type="ARBA" id="ARBA00022692"/>
    </source>
</evidence>
<dbReference type="GO" id="GO:0005637">
    <property type="term" value="C:nuclear inner membrane"/>
    <property type="evidence" value="ECO:0007669"/>
    <property type="project" value="UniProtKB-SubCell"/>
</dbReference>
<dbReference type="EMBL" id="HBUF01545385">
    <property type="protein sequence ID" value="CAG6756728.1"/>
    <property type="molecule type" value="Transcribed_RNA"/>
</dbReference>
<dbReference type="EMBL" id="HBUF01217468">
    <property type="protein sequence ID" value="CAG6667803.1"/>
    <property type="molecule type" value="Transcribed_RNA"/>
</dbReference>
<evidence type="ECO:0000256" key="6">
    <source>
        <dbReference type="ARBA" id="ARBA00031700"/>
    </source>
</evidence>
<keyword evidence="3 8" id="KW-0812">Transmembrane</keyword>
<comment type="similarity">
    <text evidence="2">Belongs to the nurim family.</text>
</comment>
<evidence type="ECO:0000256" key="7">
    <source>
        <dbReference type="ARBA" id="ARBA00032957"/>
    </source>
</evidence>
<dbReference type="EMBL" id="HBUF01545386">
    <property type="protein sequence ID" value="CAG6756729.1"/>
    <property type="molecule type" value="Transcribed_RNA"/>
</dbReference>
<organism evidence="9">
    <name type="scientific">Cacopsylla melanoneura</name>
    <dbReference type="NCBI Taxonomy" id="428564"/>
    <lineage>
        <taxon>Eukaryota</taxon>
        <taxon>Metazoa</taxon>
        <taxon>Ecdysozoa</taxon>
        <taxon>Arthropoda</taxon>
        <taxon>Hexapoda</taxon>
        <taxon>Insecta</taxon>
        <taxon>Pterygota</taxon>
        <taxon>Neoptera</taxon>
        <taxon>Paraneoptera</taxon>
        <taxon>Hemiptera</taxon>
        <taxon>Sternorrhyncha</taxon>
        <taxon>Psylloidea</taxon>
        <taxon>Psyllidae</taxon>
        <taxon>Psyllinae</taxon>
        <taxon>Cacopsylla</taxon>
    </lineage>
</organism>